<organism evidence="1 2">
    <name type="scientific">Eumeta variegata</name>
    <name type="common">Bagworm moth</name>
    <name type="synonym">Eumeta japonica</name>
    <dbReference type="NCBI Taxonomy" id="151549"/>
    <lineage>
        <taxon>Eukaryota</taxon>
        <taxon>Metazoa</taxon>
        <taxon>Ecdysozoa</taxon>
        <taxon>Arthropoda</taxon>
        <taxon>Hexapoda</taxon>
        <taxon>Insecta</taxon>
        <taxon>Pterygota</taxon>
        <taxon>Neoptera</taxon>
        <taxon>Endopterygota</taxon>
        <taxon>Lepidoptera</taxon>
        <taxon>Glossata</taxon>
        <taxon>Ditrysia</taxon>
        <taxon>Tineoidea</taxon>
        <taxon>Psychidae</taxon>
        <taxon>Oiketicinae</taxon>
        <taxon>Eumeta</taxon>
    </lineage>
</organism>
<dbReference type="EMBL" id="BGZK01000199">
    <property type="protein sequence ID" value="GBP27843.1"/>
    <property type="molecule type" value="Genomic_DNA"/>
</dbReference>
<gene>
    <name evidence="1" type="ORF">EVAR_94247_1</name>
</gene>
<dbReference type="AlphaFoldDB" id="A0A4C1UN27"/>
<name>A0A4C1UN27_EUMVA</name>
<comment type="caution">
    <text evidence="1">The sequence shown here is derived from an EMBL/GenBank/DDBJ whole genome shotgun (WGS) entry which is preliminary data.</text>
</comment>
<dbReference type="Proteomes" id="UP000299102">
    <property type="component" value="Unassembled WGS sequence"/>
</dbReference>
<protein>
    <submittedName>
        <fullName evidence="1">Uncharacterized protein</fullName>
    </submittedName>
</protein>
<sequence>MRIRSVVVSSGLHDEKKVEKVVRIGRTVKRPRLVAPPLRLLPQHGQGCIMACRLRPVRAYREGLGYYRSSRAGGDIHSRSSNGDLFFCWRGIRYIEIFDK</sequence>
<keyword evidence="2" id="KW-1185">Reference proteome</keyword>
<evidence type="ECO:0000313" key="2">
    <source>
        <dbReference type="Proteomes" id="UP000299102"/>
    </source>
</evidence>
<proteinExistence type="predicted"/>
<reference evidence="1 2" key="1">
    <citation type="journal article" date="2019" name="Commun. Biol.">
        <title>The bagworm genome reveals a unique fibroin gene that provides high tensile strength.</title>
        <authorList>
            <person name="Kono N."/>
            <person name="Nakamura H."/>
            <person name="Ohtoshi R."/>
            <person name="Tomita M."/>
            <person name="Numata K."/>
            <person name="Arakawa K."/>
        </authorList>
    </citation>
    <scope>NUCLEOTIDE SEQUENCE [LARGE SCALE GENOMIC DNA]</scope>
</reference>
<evidence type="ECO:0000313" key="1">
    <source>
        <dbReference type="EMBL" id="GBP27843.1"/>
    </source>
</evidence>
<accession>A0A4C1UN27</accession>